<dbReference type="InterPro" id="IPR019267">
    <property type="entry name" value="CRISPR-assoc_Cas6_C"/>
</dbReference>
<dbReference type="EMBL" id="SGXF01000009">
    <property type="protein sequence ID" value="RZS92394.1"/>
    <property type="molecule type" value="Genomic_DNA"/>
</dbReference>
<reference evidence="2 3" key="1">
    <citation type="submission" date="2019-02" db="EMBL/GenBank/DDBJ databases">
        <title>Genomic Encyclopedia of Type Strains, Phase IV (KMG-IV): sequencing the most valuable type-strain genomes for metagenomic binning, comparative biology and taxonomic classification.</title>
        <authorList>
            <person name="Goeker M."/>
        </authorList>
    </citation>
    <scope>NUCLEOTIDE SEQUENCE [LARGE SCALE GENOMIC DNA]</scope>
    <source>
        <strain evidence="2 3">DSM 29486</strain>
    </source>
</reference>
<name>A0A4Q7NYN6_9FIRM</name>
<accession>A0A4Q7NYN6</accession>
<dbReference type="OrthoDB" id="9787241at2"/>
<evidence type="ECO:0000313" key="2">
    <source>
        <dbReference type="EMBL" id="RZS92394.1"/>
    </source>
</evidence>
<feature type="domain" description="CRISPR-associated protein Cas6 C-terminal" evidence="1">
    <location>
        <begin position="175"/>
        <end position="296"/>
    </location>
</feature>
<evidence type="ECO:0000313" key="3">
    <source>
        <dbReference type="Proteomes" id="UP000292927"/>
    </source>
</evidence>
<proteinExistence type="predicted"/>
<dbReference type="Proteomes" id="UP000292927">
    <property type="component" value="Unassembled WGS sequence"/>
</dbReference>
<dbReference type="Pfam" id="PF10040">
    <property type="entry name" value="CRISPR_Cas6"/>
    <property type="match status" value="1"/>
</dbReference>
<protein>
    <submittedName>
        <fullName evidence="2">Uncharacterized protein DUF2276</fullName>
    </submittedName>
</protein>
<gene>
    <name evidence="2" type="ORF">EV209_3108</name>
</gene>
<keyword evidence="3" id="KW-1185">Reference proteome</keyword>
<comment type="caution">
    <text evidence="2">The sequence shown here is derived from an EMBL/GenBank/DDBJ whole genome shotgun (WGS) entry which is preliminary data.</text>
</comment>
<organism evidence="2 3">
    <name type="scientific">Cuneatibacter caecimuris</name>
    <dbReference type="NCBI Taxonomy" id="1796618"/>
    <lineage>
        <taxon>Bacteria</taxon>
        <taxon>Bacillati</taxon>
        <taxon>Bacillota</taxon>
        <taxon>Clostridia</taxon>
        <taxon>Lachnospirales</taxon>
        <taxon>Lachnospiraceae</taxon>
        <taxon>Cuneatibacter</taxon>
    </lineage>
</organism>
<sequence>MFEFMKTLTLHVWYECQKGGRLPAYLGSTIRGILGHCIHDFYCRQGDKKCFLCAEREECKYVQCFSNTGGEAGAVNPYTIYVYGQGKEKWEKGDCCVFDITLFGSGTEHAGVYLDALIAAEDRGWGAERIPFRLLQVTDRDSGRLVYAGGKSWIRNLIPRPVSVKKREAAYACLVFDTPLRVVSGGELFQKLPFQLVIQFLTRRISLMTEKYTNYNLEWDAEEMMRQAAEIRTVEESWKELPFSRYSVNQKDHKLVLASKIGWVLYRGNLSPFVPVLEMGRYLRLGKGATIGFGHYDISYDK</sequence>
<evidence type="ECO:0000259" key="1">
    <source>
        <dbReference type="Pfam" id="PF10040"/>
    </source>
</evidence>
<dbReference type="AlphaFoldDB" id="A0A4Q7NYN6"/>